<dbReference type="OrthoDB" id="9813231at2"/>
<dbReference type="KEGG" id="sgp:SpiGrapes_1019"/>
<evidence type="ECO:0000313" key="2">
    <source>
        <dbReference type="EMBL" id="AEV28843.1"/>
    </source>
</evidence>
<dbReference type="STRING" id="158190.SpiGrapes_1019"/>
<keyword evidence="3" id="KW-1185">Reference proteome</keyword>
<dbReference type="AlphaFoldDB" id="G8QRR0"/>
<reference evidence="2 3" key="1">
    <citation type="submission" date="2011-11" db="EMBL/GenBank/DDBJ databases">
        <title>Complete sequence of Spirochaeta sp. grapes.</title>
        <authorList>
            <consortium name="US DOE Joint Genome Institute"/>
            <person name="Lucas S."/>
            <person name="Han J."/>
            <person name="Lapidus A."/>
            <person name="Cheng J.-F."/>
            <person name="Goodwin L."/>
            <person name="Pitluck S."/>
            <person name="Peters L."/>
            <person name="Ovchinnikova G."/>
            <person name="Munk A.C."/>
            <person name="Detter J.C."/>
            <person name="Han C."/>
            <person name="Tapia R."/>
            <person name="Land M."/>
            <person name="Hauser L."/>
            <person name="Kyrpides N."/>
            <person name="Ivanova N."/>
            <person name="Pagani I."/>
            <person name="Ritalahtilisa K."/>
            <person name="Loeffler F."/>
            <person name="Woyke T."/>
        </authorList>
    </citation>
    <scope>NUCLEOTIDE SEQUENCE [LARGE SCALE GENOMIC DNA]</scope>
    <source>
        <strain evidence="3">ATCC BAA-1885 / DSM 22778 / Grapes</strain>
    </source>
</reference>
<dbReference type="Pfam" id="PF08818">
    <property type="entry name" value="DUF1801"/>
    <property type="match status" value="1"/>
</dbReference>
<dbReference type="Proteomes" id="UP000005632">
    <property type="component" value="Chromosome"/>
</dbReference>
<dbReference type="eggNOG" id="COG5646">
    <property type="taxonomic scope" value="Bacteria"/>
</dbReference>
<evidence type="ECO:0000313" key="3">
    <source>
        <dbReference type="Proteomes" id="UP000005632"/>
    </source>
</evidence>
<dbReference type="EMBL" id="CP003155">
    <property type="protein sequence ID" value="AEV28843.1"/>
    <property type="molecule type" value="Genomic_DNA"/>
</dbReference>
<dbReference type="SUPFAM" id="SSF159888">
    <property type="entry name" value="YdhG-like"/>
    <property type="match status" value="1"/>
</dbReference>
<evidence type="ECO:0000259" key="1">
    <source>
        <dbReference type="Pfam" id="PF08818"/>
    </source>
</evidence>
<gene>
    <name evidence="2" type="ordered locus">SpiGrapes_1019</name>
</gene>
<protein>
    <recommendedName>
        <fullName evidence="1">YdhG-like domain-containing protein</fullName>
    </recommendedName>
</protein>
<feature type="domain" description="YdhG-like" evidence="1">
    <location>
        <begin position="19"/>
        <end position="129"/>
    </location>
</feature>
<dbReference type="InterPro" id="IPR014922">
    <property type="entry name" value="YdhG-like"/>
</dbReference>
<name>G8QRR0_SPHPG</name>
<dbReference type="Gene3D" id="3.90.1150.200">
    <property type="match status" value="1"/>
</dbReference>
<dbReference type="HOGENOM" id="CLU_119457_0_0_12"/>
<sequence>MHSDATTVDEYLASQLPVQKEVLSSVREFILAHIPSGIEENIRWGMITYEVPIKRNPSTYNRQPLMYAALSAQKHHCSLYLTAAYLSEENTKLIVEGFAKAGKKLNMGKSCIRFKTVEDLALDVIASILISYTVDSFLEASKKAHILR</sequence>
<dbReference type="RefSeq" id="WP_014269692.1">
    <property type="nucleotide sequence ID" value="NC_016633.1"/>
</dbReference>
<organism evidence="2 3">
    <name type="scientific">Sphaerochaeta pleomorpha (strain ATCC BAA-1885 / DSM 22778 / Grapes)</name>
    <dbReference type="NCBI Taxonomy" id="158190"/>
    <lineage>
        <taxon>Bacteria</taxon>
        <taxon>Pseudomonadati</taxon>
        <taxon>Spirochaetota</taxon>
        <taxon>Spirochaetia</taxon>
        <taxon>Spirochaetales</taxon>
        <taxon>Sphaerochaetaceae</taxon>
        <taxon>Sphaerochaeta</taxon>
    </lineage>
</organism>
<accession>G8QRR0</accession>
<proteinExistence type="predicted"/>